<organism evidence="4 5">
    <name type="scientific">Kineosporia mesophila</name>
    <dbReference type="NCBI Taxonomy" id="566012"/>
    <lineage>
        <taxon>Bacteria</taxon>
        <taxon>Bacillati</taxon>
        <taxon>Actinomycetota</taxon>
        <taxon>Actinomycetes</taxon>
        <taxon>Kineosporiales</taxon>
        <taxon>Kineosporiaceae</taxon>
        <taxon>Kineosporia</taxon>
    </lineage>
</organism>
<reference evidence="5" key="1">
    <citation type="journal article" date="2019" name="Int. J. Syst. Evol. Microbiol.">
        <title>The Global Catalogue of Microorganisms (GCM) 10K type strain sequencing project: providing services to taxonomists for standard genome sequencing and annotation.</title>
        <authorList>
            <consortium name="The Broad Institute Genomics Platform"/>
            <consortium name="The Broad Institute Genome Sequencing Center for Infectious Disease"/>
            <person name="Wu L."/>
            <person name="Ma J."/>
        </authorList>
    </citation>
    <scope>NUCLEOTIDE SEQUENCE [LARGE SCALE GENOMIC DNA]</scope>
    <source>
        <strain evidence="5">JCM 16902</strain>
    </source>
</reference>
<dbReference type="SUPFAM" id="SSF46689">
    <property type="entry name" value="Homeodomain-like"/>
    <property type="match status" value="1"/>
</dbReference>
<evidence type="ECO:0000313" key="4">
    <source>
        <dbReference type="EMBL" id="GAA3634960.1"/>
    </source>
</evidence>
<dbReference type="InterPro" id="IPR001647">
    <property type="entry name" value="HTH_TetR"/>
</dbReference>
<proteinExistence type="predicted"/>
<dbReference type="Gene3D" id="1.10.357.10">
    <property type="entry name" value="Tetracycline Repressor, domain 2"/>
    <property type="match status" value="1"/>
</dbReference>
<dbReference type="InterPro" id="IPR009057">
    <property type="entry name" value="Homeodomain-like_sf"/>
</dbReference>
<dbReference type="InterPro" id="IPR041483">
    <property type="entry name" value="TetR_C_34"/>
</dbReference>
<dbReference type="RefSeq" id="WP_231487985.1">
    <property type="nucleotide sequence ID" value="NZ_BAAAZO010000012.1"/>
</dbReference>
<dbReference type="Pfam" id="PF17929">
    <property type="entry name" value="TetR_C_34"/>
    <property type="match status" value="1"/>
</dbReference>
<keyword evidence="5" id="KW-1185">Reference proteome</keyword>
<dbReference type="PROSITE" id="PS50977">
    <property type="entry name" value="HTH_TETR_2"/>
    <property type="match status" value="1"/>
</dbReference>
<comment type="caution">
    <text evidence="4">The sequence shown here is derived from an EMBL/GenBank/DDBJ whole genome shotgun (WGS) entry which is preliminary data.</text>
</comment>
<protein>
    <submittedName>
        <fullName evidence="4">TetR/AcrR family transcriptional regulator</fullName>
    </submittedName>
</protein>
<evidence type="ECO:0000256" key="1">
    <source>
        <dbReference type="ARBA" id="ARBA00023125"/>
    </source>
</evidence>
<evidence type="ECO:0000256" key="2">
    <source>
        <dbReference type="PROSITE-ProRule" id="PRU00335"/>
    </source>
</evidence>
<evidence type="ECO:0000259" key="3">
    <source>
        <dbReference type="PROSITE" id="PS50977"/>
    </source>
</evidence>
<gene>
    <name evidence="4" type="ORF">GCM10022223_61680</name>
</gene>
<dbReference type="Proteomes" id="UP001501074">
    <property type="component" value="Unassembled WGS sequence"/>
</dbReference>
<keyword evidence="1 2" id="KW-0238">DNA-binding</keyword>
<name>A0ABP7ALR7_9ACTN</name>
<accession>A0ABP7ALR7</accession>
<sequence>MTTFQRARSDEAREIRRQAILRTTAEMLGELSVGDITLNEISRRGQLAKSSILKYFDSREAILLELLDGERKEWLEDLANRPGAEGAALPDRCRHLADVLTHSLQPRRVLCDLLSAQAGVLEHNVSADVAARYKQAAITDVKTLAALTREHLPELDPAGAVHLCAAVTMTIGAVWSHSQPAAGMLAAYRADPALAAYRMDFAQTLHGILSLLITGATAS</sequence>
<feature type="DNA-binding region" description="H-T-H motif" evidence="2">
    <location>
        <begin position="37"/>
        <end position="56"/>
    </location>
</feature>
<evidence type="ECO:0000313" key="5">
    <source>
        <dbReference type="Proteomes" id="UP001501074"/>
    </source>
</evidence>
<feature type="domain" description="HTH tetR-type" evidence="3">
    <location>
        <begin position="14"/>
        <end position="74"/>
    </location>
</feature>
<dbReference type="EMBL" id="BAAAZO010000012">
    <property type="protein sequence ID" value="GAA3634960.1"/>
    <property type="molecule type" value="Genomic_DNA"/>
</dbReference>